<evidence type="ECO:0000256" key="7">
    <source>
        <dbReference type="ARBA" id="ARBA00022840"/>
    </source>
</evidence>
<name>A0A1G6J059_9FIRM</name>
<dbReference type="InterPro" id="IPR035684">
    <property type="entry name" value="ArgRS_core"/>
</dbReference>
<dbReference type="EC" id="6.1.1.19" evidence="11"/>
<dbReference type="Pfam" id="PF00750">
    <property type="entry name" value="tRNA-synt_1d"/>
    <property type="match status" value="1"/>
</dbReference>
<feature type="domain" description="Arginyl tRNA synthetase N-terminal" evidence="14">
    <location>
        <begin position="11"/>
        <end position="98"/>
    </location>
</feature>
<evidence type="ECO:0000313" key="16">
    <source>
        <dbReference type="Proteomes" id="UP000324896"/>
    </source>
</evidence>
<evidence type="ECO:0000256" key="9">
    <source>
        <dbReference type="ARBA" id="ARBA00023146"/>
    </source>
</evidence>
<dbReference type="InterPro" id="IPR014729">
    <property type="entry name" value="Rossmann-like_a/b/a_fold"/>
</dbReference>
<dbReference type="SUPFAM" id="SSF55190">
    <property type="entry name" value="Arginyl-tRNA synthetase (ArgRS), N-terminal 'additional' domain"/>
    <property type="match status" value="1"/>
</dbReference>
<evidence type="ECO:0000256" key="6">
    <source>
        <dbReference type="ARBA" id="ARBA00022741"/>
    </source>
</evidence>
<evidence type="ECO:0000256" key="4">
    <source>
        <dbReference type="ARBA" id="ARBA00022490"/>
    </source>
</evidence>
<dbReference type="SMART" id="SM00836">
    <property type="entry name" value="DALR_1"/>
    <property type="match status" value="1"/>
</dbReference>
<dbReference type="Gene3D" id="1.10.730.10">
    <property type="entry name" value="Isoleucyl-tRNA Synthetase, Domain 1"/>
    <property type="match status" value="1"/>
</dbReference>
<feature type="domain" description="DALR anticodon binding" evidence="13">
    <location>
        <begin position="439"/>
        <end position="553"/>
    </location>
</feature>
<dbReference type="InterPro" id="IPR008909">
    <property type="entry name" value="DALR_anticod-bd"/>
</dbReference>
<keyword evidence="7 11" id="KW-0067">ATP-binding</keyword>
<evidence type="ECO:0000259" key="14">
    <source>
        <dbReference type="SMART" id="SM01016"/>
    </source>
</evidence>
<keyword evidence="4 11" id="KW-0963">Cytoplasm</keyword>
<keyword evidence="5 11" id="KW-0436">Ligase</keyword>
<dbReference type="CDD" id="cd00671">
    <property type="entry name" value="ArgRS_core"/>
    <property type="match status" value="1"/>
</dbReference>
<comment type="subcellular location">
    <subcellularLocation>
        <location evidence="1 11">Cytoplasm</location>
    </subcellularLocation>
</comment>
<dbReference type="SUPFAM" id="SSF52374">
    <property type="entry name" value="Nucleotidylyl transferase"/>
    <property type="match status" value="1"/>
</dbReference>
<evidence type="ECO:0000313" key="15">
    <source>
        <dbReference type="EMBL" id="SDC12158.1"/>
    </source>
</evidence>
<dbReference type="NCBIfam" id="TIGR00456">
    <property type="entry name" value="argS"/>
    <property type="match status" value="1"/>
</dbReference>
<dbReference type="InterPro" id="IPR001412">
    <property type="entry name" value="aa-tRNA-synth_I_CS"/>
</dbReference>
<evidence type="ECO:0000256" key="2">
    <source>
        <dbReference type="ARBA" id="ARBA00005594"/>
    </source>
</evidence>
<reference evidence="15 16" key="1">
    <citation type="submission" date="2016-10" db="EMBL/GenBank/DDBJ databases">
        <authorList>
            <person name="Varghese N."/>
            <person name="Submissions S."/>
        </authorList>
    </citation>
    <scope>NUCLEOTIDE SEQUENCE [LARGE SCALE GENOMIC DNA]</scope>
    <source>
        <strain evidence="15 16">WG10</strain>
    </source>
</reference>
<dbReference type="PANTHER" id="PTHR11956">
    <property type="entry name" value="ARGINYL-TRNA SYNTHETASE"/>
    <property type="match status" value="1"/>
</dbReference>
<dbReference type="GO" id="GO:0004814">
    <property type="term" value="F:arginine-tRNA ligase activity"/>
    <property type="evidence" value="ECO:0007669"/>
    <property type="project" value="UniProtKB-UniRule"/>
</dbReference>
<dbReference type="HAMAP" id="MF_00123">
    <property type="entry name" value="Arg_tRNA_synth"/>
    <property type="match status" value="1"/>
</dbReference>
<dbReference type="Pfam" id="PF05746">
    <property type="entry name" value="DALR_1"/>
    <property type="match status" value="1"/>
</dbReference>
<dbReference type="InterPro" id="IPR005148">
    <property type="entry name" value="Arg-tRNA-synth_N"/>
</dbReference>
<dbReference type="InterPro" id="IPR009080">
    <property type="entry name" value="tRNAsynth_Ia_anticodon-bd"/>
</dbReference>
<sequence>MQKNLQAAVEAELISFLVESVKKAIYDGELDLEMVPEVSIEVPREKGHGDYATNLAMVLAGQAGMNPRQIAEIIVDNFESEIVDEISIAGPGFINFKLKNAWLWHNLKIITKRAEDYGKIDAGKGKRVQVEFVSANPTGPLHVGHSRGAVVGDVTAAIMEAAGFDVEKEYYINDAGNQMDILAESTLLRYRELLGEEIEMPENIYAGNYIIEIAQDLYDEYGAELMEKEESARLEICREYAYQEMLKNIEHDLAEFGIEFDSWFSERTLHPDKIQQAIDLLKEKGYIFEEEDALWFKSTDFGDDKDRVIIKSDGSPTYLAADMAYHLDKLERGFDKLINVWGADHHGYIPRMKAVIEAFGYPADTLEVIVVQMVNLLRNGEKMQMSKRAGSFVTMNEVNQEVGTDAARYYYVMRSTDSHLDFDLELAKEESTNNPVYYVQYAHARIHSILDNAALEADAENLDLLTHEAEIDLMKMLAKFPEEIKMIAESRQPHHLTTYAYDLATAFHSFYNNCRVNTDSDKLAKARLYLVNAARQVLKNVLTLLGISAPEQM</sequence>
<dbReference type="GO" id="GO:0006420">
    <property type="term" value="P:arginyl-tRNA aminoacylation"/>
    <property type="evidence" value="ECO:0007669"/>
    <property type="project" value="UniProtKB-UniRule"/>
</dbReference>
<proteinExistence type="inferred from homology"/>
<evidence type="ECO:0000259" key="13">
    <source>
        <dbReference type="SMART" id="SM00836"/>
    </source>
</evidence>
<accession>A0A1G6J059</accession>
<dbReference type="FunFam" id="1.10.730.10:FF:000008">
    <property type="entry name" value="Arginine--tRNA ligase"/>
    <property type="match status" value="1"/>
</dbReference>
<comment type="catalytic activity">
    <reaction evidence="10 11">
        <text>tRNA(Arg) + L-arginine + ATP = L-arginyl-tRNA(Arg) + AMP + diphosphate</text>
        <dbReference type="Rhea" id="RHEA:20301"/>
        <dbReference type="Rhea" id="RHEA-COMP:9658"/>
        <dbReference type="Rhea" id="RHEA-COMP:9673"/>
        <dbReference type="ChEBI" id="CHEBI:30616"/>
        <dbReference type="ChEBI" id="CHEBI:32682"/>
        <dbReference type="ChEBI" id="CHEBI:33019"/>
        <dbReference type="ChEBI" id="CHEBI:78442"/>
        <dbReference type="ChEBI" id="CHEBI:78513"/>
        <dbReference type="ChEBI" id="CHEBI:456215"/>
        <dbReference type="EC" id="6.1.1.19"/>
    </reaction>
</comment>
<keyword evidence="6 11" id="KW-0547">Nucleotide-binding</keyword>
<dbReference type="Gene3D" id="3.30.1360.70">
    <property type="entry name" value="Arginyl tRNA synthetase N-terminal domain"/>
    <property type="match status" value="1"/>
</dbReference>
<dbReference type="PROSITE" id="PS00178">
    <property type="entry name" value="AA_TRNA_LIGASE_I"/>
    <property type="match status" value="1"/>
</dbReference>
<evidence type="ECO:0000256" key="8">
    <source>
        <dbReference type="ARBA" id="ARBA00022917"/>
    </source>
</evidence>
<dbReference type="GO" id="GO:0005524">
    <property type="term" value="F:ATP binding"/>
    <property type="evidence" value="ECO:0007669"/>
    <property type="project" value="UniProtKB-UniRule"/>
</dbReference>
<comment type="subunit">
    <text evidence="3 11">Monomer.</text>
</comment>
<dbReference type="GO" id="GO:0005737">
    <property type="term" value="C:cytoplasm"/>
    <property type="evidence" value="ECO:0007669"/>
    <property type="project" value="UniProtKB-SubCell"/>
</dbReference>
<gene>
    <name evidence="11" type="primary">argS</name>
    <name evidence="15" type="ORF">SAMN04488597_102139</name>
</gene>
<dbReference type="SUPFAM" id="SSF47323">
    <property type="entry name" value="Anticodon-binding domain of a subclass of class I aminoacyl-tRNA synthetases"/>
    <property type="match status" value="1"/>
</dbReference>
<evidence type="ECO:0000256" key="10">
    <source>
        <dbReference type="ARBA" id="ARBA00049339"/>
    </source>
</evidence>
<dbReference type="Pfam" id="PF03485">
    <property type="entry name" value="Arg_tRNA_synt_N"/>
    <property type="match status" value="1"/>
</dbReference>
<keyword evidence="8 11" id="KW-0648">Protein biosynthesis</keyword>
<evidence type="ECO:0000256" key="11">
    <source>
        <dbReference type="HAMAP-Rule" id="MF_00123"/>
    </source>
</evidence>
<dbReference type="InterPro" id="IPR001278">
    <property type="entry name" value="Arg-tRNA-ligase"/>
</dbReference>
<dbReference type="PANTHER" id="PTHR11956:SF5">
    <property type="entry name" value="ARGININE--TRNA LIGASE, CYTOPLASMIC"/>
    <property type="match status" value="1"/>
</dbReference>
<dbReference type="Proteomes" id="UP000324896">
    <property type="component" value="Unassembled WGS sequence"/>
</dbReference>
<evidence type="ECO:0000256" key="5">
    <source>
        <dbReference type="ARBA" id="ARBA00022598"/>
    </source>
</evidence>
<organism evidence="15 16">
    <name type="scientific">Halanaerobium congolense</name>
    <dbReference type="NCBI Taxonomy" id="54121"/>
    <lineage>
        <taxon>Bacteria</taxon>
        <taxon>Bacillati</taxon>
        <taxon>Bacillota</taxon>
        <taxon>Clostridia</taxon>
        <taxon>Halanaerobiales</taxon>
        <taxon>Halanaerobiaceae</taxon>
        <taxon>Halanaerobium</taxon>
    </lineage>
</organism>
<dbReference type="Gene3D" id="3.40.50.620">
    <property type="entry name" value="HUPs"/>
    <property type="match status" value="1"/>
</dbReference>
<dbReference type="AlphaFoldDB" id="A0A1G6J059"/>
<dbReference type="PRINTS" id="PR01038">
    <property type="entry name" value="TRNASYNTHARG"/>
</dbReference>
<protein>
    <recommendedName>
        <fullName evidence="11">Arginine--tRNA ligase</fullName>
        <ecNumber evidence="11">6.1.1.19</ecNumber>
    </recommendedName>
    <alternativeName>
        <fullName evidence="11">Arginyl-tRNA synthetase</fullName>
        <shortName evidence="11">ArgRS</shortName>
    </alternativeName>
</protein>
<evidence type="ECO:0000256" key="1">
    <source>
        <dbReference type="ARBA" id="ARBA00004496"/>
    </source>
</evidence>
<dbReference type="SMART" id="SM01016">
    <property type="entry name" value="Arg_tRNA_synt_N"/>
    <property type="match status" value="1"/>
</dbReference>
<dbReference type="FunFam" id="3.40.50.620:FF:000062">
    <property type="entry name" value="Arginine--tRNA ligase"/>
    <property type="match status" value="1"/>
</dbReference>
<dbReference type="FunFam" id="3.30.1360.70:FF:000003">
    <property type="entry name" value="Arginine--tRNA ligase"/>
    <property type="match status" value="1"/>
</dbReference>
<dbReference type="InterPro" id="IPR036695">
    <property type="entry name" value="Arg-tRNA-synth_N_sf"/>
</dbReference>
<comment type="similarity">
    <text evidence="2 11 12">Belongs to the class-I aminoacyl-tRNA synthetase family.</text>
</comment>
<evidence type="ECO:0000256" key="3">
    <source>
        <dbReference type="ARBA" id="ARBA00011245"/>
    </source>
</evidence>
<dbReference type="RefSeq" id="WP_089722888.1">
    <property type="nucleotide sequence ID" value="NZ_FMYT01000002.1"/>
</dbReference>
<feature type="short sequence motif" description="'HIGH' region" evidence="11">
    <location>
        <begin position="135"/>
        <end position="145"/>
    </location>
</feature>
<keyword evidence="9 11" id="KW-0030">Aminoacyl-tRNA synthetase</keyword>
<evidence type="ECO:0000256" key="12">
    <source>
        <dbReference type="RuleBase" id="RU363038"/>
    </source>
</evidence>
<dbReference type="EMBL" id="FMYT01000002">
    <property type="protein sequence ID" value="SDC12158.1"/>
    <property type="molecule type" value="Genomic_DNA"/>
</dbReference>
<dbReference type="CDD" id="cd07956">
    <property type="entry name" value="Anticodon_Ia_Arg"/>
    <property type="match status" value="1"/>
</dbReference>